<proteinExistence type="predicted"/>
<gene>
    <name evidence="1" type="ORF">GX50_02705</name>
</gene>
<dbReference type="AlphaFoldDB" id="A0A2B7ZNT1"/>
<keyword evidence="2" id="KW-1185">Reference proteome</keyword>
<evidence type="ECO:0000313" key="2">
    <source>
        <dbReference type="Proteomes" id="UP000226031"/>
    </source>
</evidence>
<reference evidence="1 2" key="1">
    <citation type="submission" date="2017-10" db="EMBL/GenBank/DDBJ databases">
        <title>Comparative genomics in systemic dimorphic fungi from Ajellomycetaceae.</title>
        <authorList>
            <person name="Munoz J.F."/>
            <person name="Mcewen J.G."/>
            <person name="Clay O.K."/>
            <person name="Cuomo C.A."/>
        </authorList>
    </citation>
    <scope>NUCLEOTIDE SEQUENCE [LARGE SCALE GENOMIC DNA]</scope>
    <source>
        <strain evidence="1 2">UAMH4076</strain>
    </source>
</reference>
<organism evidence="1 2">
    <name type="scientific">[Emmonsia] crescens</name>
    <dbReference type="NCBI Taxonomy" id="73230"/>
    <lineage>
        <taxon>Eukaryota</taxon>
        <taxon>Fungi</taxon>
        <taxon>Dikarya</taxon>
        <taxon>Ascomycota</taxon>
        <taxon>Pezizomycotina</taxon>
        <taxon>Eurotiomycetes</taxon>
        <taxon>Eurotiomycetidae</taxon>
        <taxon>Onygenales</taxon>
        <taxon>Ajellomycetaceae</taxon>
        <taxon>Emergomyces</taxon>
    </lineage>
</organism>
<name>A0A2B7ZNT1_9EURO</name>
<dbReference type="Proteomes" id="UP000226031">
    <property type="component" value="Unassembled WGS sequence"/>
</dbReference>
<sequence>MLPHIGVGVGVMDQSEEFHASDGSLKVLSILRSNILTNPSQVCIRMRPISLGTGTLREFSPWRTET</sequence>
<evidence type="ECO:0000313" key="1">
    <source>
        <dbReference type="EMBL" id="PGH34437.1"/>
    </source>
</evidence>
<protein>
    <submittedName>
        <fullName evidence="1">Uncharacterized protein</fullName>
    </submittedName>
</protein>
<accession>A0A2B7ZNT1</accession>
<dbReference type="EMBL" id="PDND01000040">
    <property type="protein sequence ID" value="PGH34437.1"/>
    <property type="molecule type" value="Genomic_DNA"/>
</dbReference>
<comment type="caution">
    <text evidence="1">The sequence shown here is derived from an EMBL/GenBank/DDBJ whole genome shotgun (WGS) entry which is preliminary data.</text>
</comment>